<feature type="binding site" evidence="1">
    <location>
        <position position="142"/>
    </location>
    <ligand>
        <name>a divalent metal cation</name>
        <dbReference type="ChEBI" id="CHEBI:60240"/>
        <label>1</label>
    </ligand>
</feature>
<feature type="binding site" evidence="1">
    <location>
        <position position="217"/>
    </location>
    <ligand>
        <name>a divalent metal cation</name>
        <dbReference type="ChEBI" id="CHEBI:60240"/>
        <label>2</label>
    </ligand>
</feature>
<comment type="caution">
    <text evidence="2">The sequence shown here is derived from an EMBL/GenBank/DDBJ whole genome shotgun (WGS) entry which is preliminary data.</text>
</comment>
<dbReference type="GO" id="GO:0046872">
    <property type="term" value="F:metal ion binding"/>
    <property type="evidence" value="ECO:0007669"/>
    <property type="project" value="UniProtKB-KW"/>
</dbReference>
<dbReference type="PANTHER" id="PTHR46124:SF2">
    <property type="entry name" value="D-AMINOACYL-TRNA DEACYLASE"/>
    <property type="match status" value="1"/>
</dbReference>
<proteinExistence type="predicted"/>
<reference evidence="3" key="1">
    <citation type="submission" date="2017-04" db="EMBL/GenBank/DDBJ databases">
        <title>Function of individual gut microbiota members based on whole genome sequencing of pure cultures obtained from chicken caecum.</title>
        <authorList>
            <person name="Medvecky M."/>
            <person name="Cejkova D."/>
            <person name="Polansky O."/>
            <person name="Karasova D."/>
            <person name="Kubasova T."/>
            <person name="Cizek A."/>
            <person name="Rychlik I."/>
        </authorList>
    </citation>
    <scope>NUCLEOTIDE SEQUENCE [LARGE SCALE GENOMIC DNA]</scope>
    <source>
        <strain evidence="3">An70</strain>
    </source>
</reference>
<dbReference type="SUPFAM" id="SSF51556">
    <property type="entry name" value="Metallo-dependent hydrolases"/>
    <property type="match status" value="1"/>
</dbReference>
<dbReference type="STRING" id="1118060.GCA_000311845_00256"/>
<organism evidence="2 3">
    <name type="scientific">Enorma massiliensis</name>
    <dbReference type="NCBI Taxonomy" id="1472761"/>
    <lineage>
        <taxon>Bacteria</taxon>
        <taxon>Bacillati</taxon>
        <taxon>Actinomycetota</taxon>
        <taxon>Coriobacteriia</taxon>
        <taxon>Coriobacteriales</taxon>
        <taxon>Coriobacteriaceae</taxon>
        <taxon>Enorma</taxon>
    </lineage>
</organism>
<dbReference type="eggNOG" id="COG0084">
    <property type="taxonomic scope" value="Bacteria"/>
</dbReference>
<dbReference type="Gene3D" id="3.20.20.140">
    <property type="entry name" value="Metal-dependent hydrolases"/>
    <property type="match status" value="1"/>
</dbReference>
<sequence length="321" mass="34887">MTLAPLSFAKTVKKKQRSFELPAPAAPLADTHAHLTCFWNKTPAEALARAARAGVRSLVTLWDPIADDFDSFPAFRAWLAEQLAAAREQAEREGAPLDLFDNVRFLAGVHPYGALDFMSRESQVLSQLREALLDPLCAGIGEIGLDYHFDADDNIEAAPHDVQIACMESQLALASENGVPVELHLRNDAGDEAREAHADAYRVLQERGVPQAGCVLHCFTEDLPTAERFFGLGCYIAFGGAATFKRNEGIREAFAACPLDRILFETDCPYMAPEPIRGVECEPAMIGFTANALAHDRAERTGEAPAAIAQAAYDNARALFG</sequence>
<feature type="binding site" evidence="1">
    <location>
        <position position="184"/>
    </location>
    <ligand>
        <name>a divalent metal cation</name>
        <dbReference type="ChEBI" id="CHEBI:60240"/>
        <label>2</label>
    </ligand>
</feature>
<dbReference type="RefSeq" id="WP_087186829.1">
    <property type="nucleotide sequence ID" value="NZ_NFHO01000010.1"/>
</dbReference>
<dbReference type="AlphaFoldDB" id="A0A1Y3U467"/>
<feature type="binding site" evidence="1">
    <location>
        <position position="32"/>
    </location>
    <ligand>
        <name>a divalent metal cation</name>
        <dbReference type="ChEBI" id="CHEBI:60240"/>
        <label>1</label>
    </ligand>
</feature>
<dbReference type="InterPro" id="IPR001130">
    <property type="entry name" value="TatD-like"/>
</dbReference>
<dbReference type="GO" id="GO:0005829">
    <property type="term" value="C:cytosol"/>
    <property type="evidence" value="ECO:0007669"/>
    <property type="project" value="TreeGrafter"/>
</dbReference>
<dbReference type="PANTHER" id="PTHR46124">
    <property type="entry name" value="D-AMINOACYL-TRNA DEACYLASE"/>
    <property type="match status" value="1"/>
</dbReference>
<name>A0A1Y3U467_9ACTN</name>
<evidence type="ECO:0000256" key="1">
    <source>
        <dbReference type="PIRSR" id="PIRSR005902-1"/>
    </source>
</evidence>
<accession>A0A1Y3U467</accession>
<protein>
    <submittedName>
        <fullName evidence="2">TatD family deoxyribonuclease</fullName>
    </submittedName>
</protein>
<dbReference type="Proteomes" id="UP000196560">
    <property type="component" value="Unassembled WGS sequence"/>
</dbReference>
<keyword evidence="3" id="KW-1185">Reference proteome</keyword>
<dbReference type="InterPro" id="IPR032466">
    <property type="entry name" value="Metal_Hydrolase"/>
</dbReference>
<dbReference type="GO" id="GO:0016788">
    <property type="term" value="F:hydrolase activity, acting on ester bonds"/>
    <property type="evidence" value="ECO:0007669"/>
    <property type="project" value="InterPro"/>
</dbReference>
<dbReference type="EMBL" id="NFHO01000010">
    <property type="protein sequence ID" value="OUN41897.1"/>
    <property type="molecule type" value="Genomic_DNA"/>
</dbReference>
<dbReference type="Pfam" id="PF01026">
    <property type="entry name" value="TatD_DNase"/>
    <property type="match status" value="1"/>
</dbReference>
<feature type="binding site" evidence="1">
    <location>
        <position position="34"/>
    </location>
    <ligand>
        <name>a divalent metal cation</name>
        <dbReference type="ChEBI" id="CHEBI:60240"/>
        <label>1</label>
    </ligand>
</feature>
<evidence type="ECO:0000313" key="2">
    <source>
        <dbReference type="EMBL" id="OUN41897.1"/>
    </source>
</evidence>
<dbReference type="CDD" id="cd01310">
    <property type="entry name" value="TatD_DNAse"/>
    <property type="match status" value="1"/>
</dbReference>
<keyword evidence="1" id="KW-0479">Metal-binding</keyword>
<gene>
    <name evidence="2" type="ORF">B5G21_08585</name>
</gene>
<feature type="binding site" evidence="1">
    <location>
        <position position="267"/>
    </location>
    <ligand>
        <name>a divalent metal cation</name>
        <dbReference type="ChEBI" id="CHEBI:60240"/>
        <label>1</label>
    </ligand>
</feature>
<evidence type="ECO:0000313" key="3">
    <source>
        <dbReference type="Proteomes" id="UP000196560"/>
    </source>
</evidence>